<dbReference type="InterPro" id="IPR003616">
    <property type="entry name" value="Post-SET_dom"/>
</dbReference>
<dbReference type="EnsemblPlants" id="EMT06245">
    <property type="protein sequence ID" value="EMT06245"/>
    <property type="gene ID" value="F775_10191"/>
</dbReference>
<dbReference type="SMART" id="SM00508">
    <property type="entry name" value="PostSET"/>
    <property type="match status" value="1"/>
</dbReference>
<accession>M8AX76</accession>
<evidence type="ECO:0000256" key="1">
    <source>
        <dbReference type="ARBA" id="ARBA00004123"/>
    </source>
</evidence>
<dbReference type="PROSITE" id="PS50868">
    <property type="entry name" value="POST_SET"/>
    <property type="match status" value="1"/>
</dbReference>
<dbReference type="GO" id="GO:0008168">
    <property type="term" value="F:methyltransferase activity"/>
    <property type="evidence" value="ECO:0007669"/>
    <property type="project" value="UniProtKB-KW"/>
</dbReference>
<dbReference type="Pfam" id="PF00856">
    <property type="entry name" value="SET"/>
    <property type="match status" value="1"/>
</dbReference>
<dbReference type="PANTHER" id="PTHR46024:SF1">
    <property type="entry name" value="HISTONE-LYSINE N-METHYLTRANSFERASE EGGLESS"/>
    <property type="match status" value="1"/>
</dbReference>
<evidence type="ECO:0000256" key="5">
    <source>
        <dbReference type="ARBA" id="ARBA00023242"/>
    </source>
</evidence>
<protein>
    <submittedName>
        <fullName evidence="6">Uncharacterized protein</fullName>
    </submittedName>
</protein>
<dbReference type="InterPro" id="IPR001214">
    <property type="entry name" value="SET_dom"/>
</dbReference>
<evidence type="ECO:0000256" key="2">
    <source>
        <dbReference type="ARBA" id="ARBA00022603"/>
    </source>
</evidence>
<dbReference type="InterPro" id="IPR046341">
    <property type="entry name" value="SET_dom_sf"/>
</dbReference>
<keyword evidence="2" id="KW-0489">Methyltransferase</keyword>
<keyword evidence="5" id="KW-0539">Nucleus</keyword>
<dbReference type="SUPFAM" id="SSF82199">
    <property type="entry name" value="SET domain"/>
    <property type="match status" value="1"/>
</dbReference>
<comment type="subcellular location">
    <subcellularLocation>
        <location evidence="1">Nucleus</location>
    </subcellularLocation>
</comment>
<evidence type="ECO:0000256" key="3">
    <source>
        <dbReference type="ARBA" id="ARBA00022679"/>
    </source>
</evidence>
<dbReference type="GO" id="GO:0032259">
    <property type="term" value="P:methylation"/>
    <property type="evidence" value="ECO:0007669"/>
    <property type="project" value="UniProtKB-KW"/>
</dbReference>
<keyword evidence="4" id="KW-0949">S-adenosyl-L-methionine</keyword>
<reference evidence="6" key="1">
    <citation type="submission" date="2015-06" db="UniProtKB">
        <authorList>
            <consortium name="EnsemblPlants"/>
        </authorList>
    </citation>
    <scope>IDENTIFICATION</scope>
</reference>
<organism evidence="6">
    <name type="scientific">Aegilops tauschii</name>
    <name type="common">Tausch's goatgrass</name>
    <name type="synonym">Aegilops squarrosa</name>
    <dbReference type="NCBI Taxonomy" id="37682"/>
    <lineage>
        <taxon>Eukaryota</taxon>
        <taxon>Viridiplantae</taxon>
        <taxon>Streptophyta</taxon>
        <taxon>Embryophyta</taxon>
        <taxon>Tracheophyta</taxon>
        <taxon>Spermatophyta</taxon>
        <taxon>Magnoliopsida</taxon>
        <taxon>Liliopsida</taxon>
        <taxon>Poales</taxon>
        <taxon>Poaceae</taxon>
        <taxon>BOP clade</taxon>
        <taxon>Pooideae</taxon>
        <taxon>Triticodae</taxon>
        <taxon>Triticeae</taxon>
        <taxon>Triticinae</taxon>
        <taxon>Aegilops</taxon>
    </lineage>
</organism>
<proteinExistence type="predicted"/>
<dbReference type="PANTHER" id="PTHR46024">
    <property type="entry name" value="HISTONE-LYSINE N-METHYLTRANSFERASE EGGLESS"/>
    <property type="match status" value="1"/>
</dbReference>
<evidence type="ECO:0000313" key="6">
    <source>
        <dbReference type="EnsemblPlants" id="EMT06245"/>
    </source>
</evidence>
<dbReference type="ExpressionAtlas" id="M8AX76">
    <property type="expression patterns" value="baseline"/>
</dbReference>
<dbReference type="GO" id="GO:0005634">
    <property type="term" value="C:nucleus"/>
    <property type="evidence" value="ECO:0007669"/>
    <property type="project" value="UniProtKB-SubCell"/>
</dbReference>
<dbReference type="AlphaFoldDB" id="M8AX76"/>
<sequence length="207" mass="22727">MAMDQSSAGPSLAAASLPTDHIDDGDDRICLVAIRFHGTLKSGLCFVEGPISPGWHQGRQALSLRFPPRLTSAPPPQASQPPPPCRAPVLLVDKQRAGSDMHMPSLHIENDSEEPPAPEYCINAGSVGSFTRFINHNCNPYLFAQCVLTNYHDVKLEKVKLFAVDTILPLQLCYDYGYVLKNFVSADVEIVKLPCYCGAPDCQKRLY</sequence>
<dbReference type="Gene3D" id="2.170.270.10">
    <property type="entry name" value="SET domain"/>
    <property type="match status" value="1"/>
</dbReference>
<dbReference type="InterPro" id="IPR051516">
    <property type="entry name" value="SETDB_methyltransferase"/>
</dbReference>
<name>M8AX76_AEGTA</name>
<evidence type="ECO:0000256" key="4">
    <source>
        <dbReference type="ARBA" id="ARBA00022691"/>
    </source>
</evidence>
<keyword evidence="3" id="KW-0808">Transferase</keyword>